<dbReference type="GO" id="GO:0050567">
    <property type="term" value="F:glutaminyl-tRNA synthase (glutamine-hydrolyzing) activity"/>
    <property type="evidence" value="ECO:0007669"/>
    <property type="project" value="UniProtKB-UniRule"/>
</dbReference>
<evidence type="ECO:0000256" key="1">
    <source>
        <dbReference type="HAMAP-Rule" id="MF_00122"/>
    </source>
</evidence>
<keyword evidence="1" id="KW-0067">ATP-binding</keyword>
<comment type="catalytic activity">
    <reaction evidence="1">
        <text>L-aspartyl-tRNA(Asn) + L-glutamine + ATP + H2O = L-asparaginyl-tRNA(Asn) + L-glutamate + ADP + phosphate + 2 H(+)</text>
        <dbReference type="Rhea" id="RHEA:14513"/>
        <dbReference type="Rhea" id="RHEA-COMP:9674"/>
        <dbReference type="Rhea" id="RHEA-COMP:9677"/>
        <dbReference type="ChEBI" id="CHEBI:15377"/>
        <dbReference type="ChEBI" id="CHEBI:15378"/>
        <dbReference type="ChEBI" id="CHEBI:29985"/>
        <dbReference type="ChEBI" id="CHEBI:30616"/>
        <dbReference type="ChEBI" id="CHEBI:43474"/>
        <dbReference type="ChEBI" id="CHEBI:58359"/>
        <dbReference type="ChEBI" id="CHEBI:78515"/>
        <dbReference type="ChEBI" id="CHEBI:78516"/>
        <dbReference type="ChEBI" id="CHEBI:456216"/>
    </reaction>
</comment>
<keyword evidence="1" id="KW-0436">Ligase</keyword>
<dbReference type="PANTHER" id="PTHR15004:SF0">
    <property type="entry name" value="GLUTAMYL-TRNA(GLN) AMIDOTRANSFERASE SUBUNIT C, MITOCHONDRIAL"/>
    <property type="match status" value="1"/>
</dbReference>
<protein>
    <recommendedName>
        <fullName evidence="1">Aspartyl/glutamyl-tRNA(Asn/Gln) amidotransferase subunit C</fullName>
        <shortName evidence="1">Asp/Glu-ADT subunit C</shortName>
        <ecNumber evidence="1">6.3.5.-</ecNumber>
    </recommendedName>
</protein>
<dbReference type="Gene3D" id="1.10.20.60">
    <property type="entry name" value="Glu-tRNAGln amidotransferase C subunit, N-terminal domain"/>
    <property type="match status" value="1"/>
</dbReference>
<comment type="catalytic activity">
    <reaction evidence="1">
        <text>L-glutamyl-tRNA(Gln) + L-glutamine + ATP + H2O = L-glutaminyl-tRNA(Gln) + L-glutamate + ADP + phosphate + H(+)</text>
        <dbReference type="Rhea" id="RHEA:17521"/>
        <dbReference type="Rhea" id="RHEA-COMP:9681"/>
        <dbReference type="Rhea" id="RHEA-COMP:9684"/>
        <dbReference type="ChEBI" id="CHEBI:15377"/>
        <dbReference type="ChEBI" id="CHEBI:15378"/>
        <dbReference type="ChEBI" id="CHEBI:29985"/>
        <dbReference type="ChEBI" id="CHEBI:30616"/>
        <dbReference type="ChEBI" id="CHEBI:43474"/>
        <dbReference type="ChEBI" id="CHEBI:58359"/>
        <dbReference type="ChEBI" id="CHEBI:78520"/>
        <dbReference type="ChEBI" id="CHEBI:78521"/>
        <dbReference type="ChEBI" id="CHEBI:456216"/>
    </reaction>
</comment>
<organism evidence="2 3">
    <name type="scientific">Candidatus Woesebacteria bacterium GW2011_GWA1_37_8</name>
    <dbReference type="NCBI Taxonomy" id="1618546"/>
    <lineage>
        <taxon>Bacteria</taxon>
        <taxon>Candidatus Woeseibacteriota</taxon>
    </lineage>
</organism>
<keyword evidence="1" id="KW-0648">Protein biosynthesis</keyword>
<dbReference type="EC" id="6.3.5.-" evidence="1"/>
<dbReference type="PANTHER" id="PTHR15004">
    <property type="entry name" value="GLUTAMYL-TRNA(GLN) AMIDOTRANSFERASE SUBUNIT C, MITOCHONDRIAL"/>
    <property type="match status" value="1"/>
</dbReference>
<dbReference type="GO" id="GO:0050566">
    <property type="term" value="F:asparaginyl-tRNA synthase (glutamine-hydrolyzing) activity"/>
    <property type="evidence" value="ECO:0007669"/>
    <property type="project" value="RHEA"/>
</dbReference>
<gene>
    <name evidence="1" type="primary">gatC</name>
    <name evidence="2" type="ORF">US62_C0010G0010</name>
</gene>
<comment type="similarity">
    <text evidence="1">Belongs to the GatC family.</text>
</comment>
<accession>A0A0G0I461</accession>
<dbReference type="HAMAP" id="MF_00122">
    <property type="entry name" value="GatC"/>
    <property type="match status" value="1"/>
</dbReference>
<keyword evidence="2" id="KW-0808">Transferase</keyword>
<dbReference type="GO" id="GO:0006450">
    <property type="term" value="P:regulation of translational fidelity"/>
    <property type="evidence" value="ECO:0007669"/>
    <property type="project" value="InterPro"/>
</dbReference>
<dbReference type="Pfam" id="PF02686">
    <property type="entry name" value="GatC"/>
    <property type="match status" value="1"/>
</dbReference>
<dbReference type="GO" id="GO:0070681">
    <property type="term" value="P:glutaminyl-tRNAGln biosynthesis via transamidation"/>
    <property type="evidence" value="ECO:0007669"/>
    <property type="project" value="TreeGrafter"/>
</dbReference>
<dbReference type="SUPFAM" id="SSF141000">
    <property type="entry name" value="Glu-tRNAGln amidotransferase C subunit"/>
    <property type="match status" value="1"/>
</dbReference>
<dbReference type="NCBIfam" id="TIGR00135">
    <property type="entry name" value="gatC"/>
    <property type="match status" value="1"/>
</dbReference>
<dbReference type="GO" id="GO:0005524">
    <property type="term" value="F:ATP binding"/>
    <property type="evidence" value="ECO:0007669"/>
    <property type="project" value="UniProtKB-KW"/>
</dbReference>
<evidence type="ECO:0000313" key="2">
    <source>
        <dbReference type="EMBL" id="KKQ45725.1"/>
    </source>
</evidence>
<dbReference type="AlphaFoldDB" id="A0A0G0I461"/>
<dbReference type="InterPro" id="IPR036113">
    <property type="entry name" value="Asp/Glu-ADT_sf_sub_c"/>
</dbReference>
<dbReference type="GO" id="GO:0016740">
    <property type="term" value="F:transferase activity"/>
    <property type="evidence" value="ECO:0007669"/>
    <property type="project" value="UniProtKB-KW"/>
</dbReference>
<reference evidence="2 3" key="1">
    <citation type="journal article" date="2015" name="Nature">
        <title>rRNA introns, odd ribosomes, and small enigmatic genomes across a large radiation of phyla.</title>
        <authorList>
            <person name="Brown C.T."/>
            <person name="Hug L.A."/>
            <person name="Thomas B.C."/>
            <person name="Sharon I."/>
            <person name="Castelle C.J."/>
            <person name="Singh A."/>
            <person name="Wilkins M.J."/>
            <person name="Williams K.H."/>
            <person name="Banfield J.F."/>
        </authorList>
    </citation>
    <scope>NUCLEOTIDE SEQUENCE [LARGE SCALE GENOMIC DNA]</scope>
</reference>
<comment type="subunit">
    <text evidence="1">Heterotrimer of A, B and C subunits.</text>
</comment>
<comment type="caution">
    <text evidence="2">The sequence shown here is derived from an EMBL/GenBank/DDBJ whole genome shotgun (WGS) entry which is preliminary data.</text>
</comment>
<evidence type="ECO:0000313" key="3">
    <source>
        <dbReference type="Proteomes" id="UP000034603"/>
    </source>
</evidence>
<dbReference type="EMBL" id="LBTR01000010">
    <property type="protein sequence ID" value="KKQ45725.1"/>
    <property type="molecule type" value="Genomic_DNA"/>
</dbReference>
<keyword evidence="1" id="KW-0547">Nucleotide-binding</keyword>
<sequence length="99" mass="11239">MIHLTKSDILHLAKLSGLTLTEKEVKELSYDLSSVITFFEELKETNTKNILPTSQTTGLENITRADKIDTNQTLSLEDVMYNANDNKNNLFKVPIILKK</sequence>
<proteinExistence type="inferred from homology"/>
<dbReference type="GO" id="GO:0006412">
    <property type="term" value="P:translation"/>
    <property type="evidence" value="ECO:0007669"/>
    <property type="project" value="UniProtKB-UniRule"/>
</dbReference>
<dbReference type="InterPro" id="IPR003837">
    <property type="entry name" value="GatC"/>
</dbReference>
<name>A0A0G0I461_9BACT</name>
<dbReference type="Proteomes" id="UP000034603">
    <property type="component" value="Unassembled WGS sequence"/>
</dbReference>
<comment type="function">
    <text evidence="1">Allows the formation of correctly charged Asn-tRNA(Asn) or Gln-tRNA(Gln) through the transamidation of misacylated Asp-tRNA(Asn) or Glu-tRNA(Gln) in organisms which lack either or both of asparaginyl-tRNA or glutaminyl-tRNA synthetases. The reaction takes place in the presence of glutamine and ATP through an activated phospho-Asp-tRNA(Asn) or phospho-Glu-tRNA(Gln).</text>
</comment>